<feature type="transmembrane region" description="Helical" evidence="1">
    <location>
        <begin position="190"/>
        <end position="213"/>
    </location>
</feature>
<feature type="transmembrane region" description="Helical" evidence="1">
    <location>
        <begin position="144"/>
        <end position="169"/>
    </location>
</feature>
<keyword evidence="1" id="KW-1133">Transmembrane helix</keyword>
<gene>
    <name evidence="2" type="ORF">D0862_10794</name>
</gene>
<proteinExistence type="predicted"/>
<evidence type="ECO:0000256" key="1">
    <source>
        <dbReference type="SAM" id="Phobius"/>
    </source>
</evidence>
<keyword evidence="1" id="KW-0812">Transmembrane</keyword>
<dbReference type="EMBL" id="QWIQ01000444">
    <property type="protein sequence ID" value="RMY86981.1"/>
    <property type="molecule type" value="Genomic_DNA"/>
</dbReference>
<accession>A0A3M7FEX8</accession>
<dbReference type="InterPro" id="IPR010721">
    <property type="entry name" value="UstE-like"/>
</dbReference>
<evidence type="ECO:0000313" key="3">
    <source>
        <dbReference type="Proteomes" id="UP000281468"/>
    </source>
</evidence>
<dbReference type="Proteomes" id="UP000281468">
    <property type="component" value="Unassembled WGS sequence"/>
</dbReference>
<dbReference type="Gene3D" id="1.20.120.1630">
    <property type="match status" value="1"/>
</dbReference>
<protein>
    <recommendedName>
        <fullName evidence="4">Steroid 5-alpha reductase C-terminal domain-containing protein</fullName>
    </recommendedName>
</protein>
<comment type="caution">
    <text evidence="2">The sequence shown here is derived from an EMBL/GenBank/DDBJ whole genome shotgun (WGS) entry which is preliminary data.</text>
</comment>
<organism evidence="2 3">
    <name type="scientific">Hortaea werneckii</name>
    <name type="common">Black yeast</name>
    <name type="synonym">Cladosporium werneckii</name>
    <dbReference type="NCBI Taxonomy" id="91943"/>
    <lineage>
        <taxon>Eukaryota</taxon>
        <taxon>Fungi</taxon>
        <taxon>Dikarya</taxon>
        <taxon>Ascomycota</taxon>
        <taxon>Pezizomycotina</taxon>
        <taxon>Dothideomycetes</taxon>
        <taxon>Dothideomycetidae</taxon>
        <taxon>Mycosphaerellales</taxon>
        <taxon>Teratosphaeriaceae</taxon>
        <taxon>Hortaea</taxon>
    </lineage>
</organism>
<name>A0A3M7FEX8_HORWE</name>
<dbReference type="AlphaFoldDB" id="A0A3M7FEX8"/>
<evidence type="ECO:0000313" key="2">
    <source>
        <dbReference type="EMBL" id="RMY86981.1"/>
    </source>
</evidence>
<keyword evidence="1" id="KW-0472">Membrane</keyword>
<reference evidence="2 3" key="1">
    <citation type="journal article" date="2018" name="BMC Genomics">
        <title>Genomic evidence for intraspecific hybridization in a clonal and extremely halotolerant yeast.</title>
        <authorList>
            <person name="Gostincar C."/>
            <person name="Stajich J.E."/>
            <person name="Zupancic J."/>
            <person name="Zalar P."/>
            <person name="Gunde-Cimerman N."/>
        </authorList>
    </citation>
    <scope>NUCLEOTIDE SEQUENCE [LARGE SCALE GENOMIC DNA]</scope>
    <source>
        <strain evidence="2 3">EXF-171</strain>
    </source>
</reference>
<dbReference type="Pfam" id="PF06966">
    <property type="entry name" value="DUF1295"/>
    <property type="match status" value="1"/>
</dbReference>
<feature type="transmembrane region" description="Helical" evidence="1">
    <location>
        <begin position="233"/>
        <end position="251"/>
    </location>
</feature>
<evidence type="ECO:0008006" key="4">
    <source>
        <dbReference type="Google" id="ProtNLM"/>
    </source>
</evidence>
<sequence length="353" mass="39316">MYYPVAFSREQPDRLASCTDSVSKPLRNRPNFRPRGTRLLVYLSSIIDSNSVFSTLLTLSSWICFYKMSDQPKRPEDIQAGPSSSGYDPGQWYWESRKKRSNPMGTAVFSILRLADLPLQYYLLRYSAFLPDLIRRIGGTAIPLSSPLSATGIAGLSPYQTLILGLAAGSSAKQIYWKLMINDTNMTSGFSTAICAYNTLLNTLNTGLAFWAVTSQVPADQGSFLSSLTTAPAAVPVGLTLYTVGIFVEWYSEIQRKRFKSHPENKDKPYSDGLFGLARSINYGGYTLWRVGYSLICGGWTWGALVAVWLAGDFCARAIPSMDAYCEKRTSQYGSQWAEVKKKVPYGLLPWIY</sequence>
<dbReference type="VEuPathDB" id="FungiDB:BTJ68_05892"/>